<dbReference type="PANTHER" id="PTHR12062">
    <property type="entry name" value="N-ACETYLGLUCOSAMINYLTRANSFERASE VI"/>
    <property type="match status" value="1"/>
</dbReference>
<feature type="compositionally biased region" description="Low complexity" evidence="1">
    <location>
        <begin position="483"/>
        <end position="497"/>
    </location>
</feature>
<feature type="region of interest" description="Disordered" evidence="1">
    <location>
        <begin position="248"/>
        <end position="271"/>
    </location>
</feature>
<evidence type="ECO:0000256" key="1">
    <source>
        <dbReference type="SAM" id="MobiDB-lite"/>
    </source>
</evidence>
<evidence type="ECO:0000313" key="4">
    <source>
        <dbReference type="Proteomes" id="UP001497392"/>
    </source>
</evidence>
<dbReference type="Proteomes" id="UP001497392">
    <property type="component" value="Unassembled WGS sequence"/>
</dbReference>
<name>A0ABP1FTL3_9CHLO</name>
<reference evidence="3 4" key="1">
    <citation type="submission" date="2024-06" db="EMBL/GenBank/DDBJ databases">
        <authorList>
            <person name="Kraege A."/>
            <person name="Thomma B."/>
        </authorList>
    </citation>
    <scope>NUCLEOTIDE SEQUENCE [LARGE SCALE GENOMIC DNA]</scope>
</reference>
<feature type="compositionally biased region" description="Polar residues" evidence="1">
    <location>
        <begin position="117"/>
        <end position="132"/>
    </location>
</feature>
<organism evidence="3 4">
    <name type="scientific">Coccomyxa viridis</name>
    <dbReference type="NCBI Taxonomy" id="1274662"/>
    <lineage>
        <taxon>Eukaryota</taxon>
        <taxon>Viridiplantae</taxon>
        <taxon>Chlorophyta</taxon>
        <taxon>core chlorophytes</taxon>
        <taxon>Trebouxiophyceae</taxon>
        <taxon>Trebouxiophyceae incertae sedis</taxon>
        <taxon>Coccomyxaceae</taxon>
        <taxon>Coccomyxa</taxon>
    </lineage>
</organism>
<evidence type="ECO:0000256" key="2">
    <source>
        <dbReference type="SAM" id="Phobius"/>
    </source>
</evidence>
<gene>
    <name evidence="3" type="primary">g4702</name>
    <name evidence="3" type="ORF">VP750_LOCUS4010</name>
</gene>
<dbReference type="PANTHER" id="PTHR12062:SF0">
    <property type="entry name" value="ALPHA-1,3-MANNOSYL-GLYCOPROTEIN 4-BETA-N-ACETYLGLUCOSAMINYLTRANSFERASE B"/>
    <property type="match status" value="1"/>
</dbReference>
<feature type="region of interest" description="Disordered" evidence="1">
    <location>
        <begin position="98"/>
        <end position="132"/>
    </location>
</feature>
<dbReference type="InterPro" id="IPR006759">
    <property type="entry name" value="Glyco_transf_54"/>
</dbReference>
<feature type="region of interest" description="Disordered" evidence="1">
    <location>
        <begin position="469"/>
        <end position="497"/>
    </location>
</feature>
<keyword evidence="2" id="KW-0472">Membrane</keyword>
<proteinExistence type="predicted"/>
<keyword evidence="4" id="KW-1185">Reference proteome</keyword>
<keyword evidence="2" id="KW-0812">Transmembrane</keyword>
<feature type="transmembrane region" description="Helical" evidence="2">
    <location>
        <begin position="34"/>
        <end position="55"/>
    </location>
</feature>
<evidence type="ECO:0000313" key="3">
    <source>
        <dbReference type="EMBL" id="CAL5222351.1"/>
    </source>
</evidence>
<sequence length="497" mass="55356">MSHRGSPLRGASTSVLPTSSPFARAGITGGRGKLLAASIGANVILAILLILWTGYNVTLQPQALRQASEQTRTSEVLLTRLKGDVQVLNGYLESAKRHMEEEISSSGTAANAADPYSVQQTSQEQPETQRQLSEVRERLNELVQQNSQLEARLNATEEEKVWLTVGIPTVPRKTGADYLTRTLETLLEELPADDTDPLYGRVRVLVMNNRPGNHSVFYALRERVQKGPAGDPFVAKARIYMALVDNPGTLPDPTPDAPDPDDFNNPTNRPGRQVEVRKQTCDLITLLEMAQPLSHYYLFMEDDFRVCPYAIRIMGYIVRKLNAVPSTAPWLAVRLSYGMNGILLPMRNLPSLTSYMRAHTARLPPDLLWLEWFQGRAQETWDTVRGHPLYVYHKNLLDHIGTHSSFAIRPDRLPFPQCFDSMAKVWSIHPLERFNAAACGHTDLFPCPPDNGAETWTHHHVVWPYQVDDAERDHPPLPPPAPHAASNASGNAAASAH</sequence>
<comment type="caution">
    <text evidence="3">The sequence shown here is derived from an EMBL/GenBank/DDBJ whole genome shotgun (WGS) entry which is preliminary data.</text>
</comment>
<accession>A0ABP1FTL3</accession>
<dbReference type="EMBL" id="CAXHTA020000007">
    <property type="protein sequence ID" value="CAL5222351.1"/>
    <property type="molecule type" value="Genomic_DNA"/>
</dbReference>
<keyword evidence="2" id="KW-1133">Transmembrane helix</keyword>
<protein>
    <submittedName>
        <fullName evidence="3">G4702 protein</fullName>
    </submittedName>
</protein>